<comment type="caution">
    <text evidence="5">The sequence shown here is derived from an EMBL/GenBank/DDBJ whole genome shotgun (WGS) entry which is preliminary data.</text>
</comment>
<keyword evidence="6" id="KW-1185">Reference proteome</keyword>
<dbReference type="SMART" id="SM00028">
    <property type="entry name" value="TPR"/>
    <property type="match status" value="4"/>
</dbReference>
<dbReference type="AlphaFoldDB" id="A0A8S1ILK8"/>
<proteinExistence type="predicted"/>
<dbReference type="Proteomes" id="UP000708148">
    <property type="component" value="Unassembled WGS sequence"/>
</dbReference>
<dbReference type="PANTHER" id="PTHR45641">
    <property type="entry name" value="TETRATRICOPEPTIDE REPEAT PROTEIN (AFU_ORTHOLOGUE AFUA_6G03870)"/>
    <property type="match status" value="1"/>
</dbReference>
<feature type="region of interest" description="Disordered" evidence="4">
    <location>
        <begin position="56"/>
        <end position="84"/>
    </location>
</feature>
<evidence type="ECO:0000256" key="2">
    <source>
        <dbReference type="ARBA" id="ARBA00022803"/>
    </source>
</evidence>
<name>A0A8S1ILK8_9CHLO</name>
<dbReference type="EMBL" id="CAJHUC010000397">
    <property type="protein sequence ID" value="CAD7695867.1"/>
    <property type="molecule type" value="Genomic_DNA"/>
</dbReference>
<sequence>MEGLRGEVGDLRAEVAELSHHKAYLEEKLLGVMGEASRAKLEVARLRGELEAAEAASRASRASMHKWEATEASRGPEPKWQSVGEGGLQVWDAKDADMGATRSCTPPLQPQALRPQGTLDTPEVAMRVDGQQQNDECGAAIVGSRSMWTGSQRFDSASSSPQPHEGIVFSTLGRHTPSWGGCQAVNVSAQDPSTVASLHEAARQTAMGVALRARGRHRESEEAHRRALDIRRHALGDNHPAVIESWNSLGYALLHEGKVTEAEDAFREALVHLKTGMNDCEGPPLLGQGARPEGADSSPDGGEGGPSGRRRSGGALSRCESMAMADSLNGMGLVHRSQGRLEMAKTVLCYALDVRKRSLGDACGSHPMVAVGLNNLGLVLEQVGELAEAEECFSKAVEMWRRDHEEVVMSAENLSRVREKRLAAGDAKEEADSMCG</sequence>
<feature type="compositionally biased region" description="Basic and acidic residues" evidence="4">
    <location>
        <begin position="65"/>
        <end position="77"/>
    </location>
</feature>
<evidence type="ECO:0008006" key="7">
    <source>
        <dbReference type="Google" id="ProtNLM"/>
    </source>
</evidence>
<dbReference type="InterPro" id="IPR019734">
    <property type="entry name" value="TPR_rpt"/>
</dbReference>
<feature type="repeat" description="TPR" evidence="3">
    <location>
        <begin position="370"/>
        <end position="403"/>
    </location>
</feature>
<organism evidence="5 6">
    <name type="scientific">Ostreobium quekettii</name>
    <dbReference type="NCBI Taxonomy" id="121088"/>
    <lineage>
        <taxon>Eukaryota</taxon>
        <taxon>Viridiplantae</taxon>
        <taxon>Chlorophyta</taxon>
        <taxon>core chlorophytes</taxon>
        <taxon>Ulvophyceae</taxon>
        <taxon>TCBD clade</taxon>
        <taxon>Bryopsidales</taxon>
        <taxon>Ostreobineae</taxon>
        <taxon>Ostreobiaceae</taxon>
        <taxon>Ostreobium</taxon>
    </lineage>
</organism>
<dbReference type="Pfam" id="PF13374">
    <property type="entry name" value="TPR_10"/>
    <property type="match status" value="2"/>
</dbReference>
<dbReference type="Gene3D" id="1.25.40.10">
    <property type="entry name" value="Tetratricopeptide repeat domain"/>
    <property type="match status" value="2"/>
</dbReference>
<feature type="region of interest" description="Disordered" evidence="4">
    <location>
        <begin position="277"/>
        <end position="315"/>
    </location>
</feature>
<keyword evidence="1" id="KW-0677">Repeat</keyword>
<evidence type="ECO:0000256" key="3">
    <source>
        <dbReference type="PROSITE-ProRule" id="PRU00339"/>
    </source>
</evidence>
<dbReference type="PANTHER" id="PTHR45641:SF19">
    <property type="entry name" value="NEPHROCYSTIN-3"/>
    <property type="match status" value="1"/>
</dbReference>
<evidence type="ECO:0000256" key="1">
    <source>
        <dbReference type="ARBA" id="ARBA00022737"/>
    </source>
</evidence>
<evidence type="ECO:0000256" key="4">
    <source>
        <dbReference type="SAM" id="MobiDB-lite"/>
    </source>
</evidence>
<evidence type="ECO:0000313" key="5">
    <source>
        <dbReference type="EMBL" id="CAD7695867.1"/>
    </source>
</evidence>
<keyword evidence="2 3" id="KW-0802">TPR repeat</keyword>
<reference evidence="5" key="1">
    <citation type="submission" date="2020-12" db="EMBL/GenBank/DDBJ databases">
        <authorList>
            <person name="Iha C."/>
        </authorList>
    </citation>
    <scope>NUCLEOTIDE SEQUENCE</scope>
</reference>
<dbReference type="Pfam" id="PF13424">
    <property type="entry name" value="TPR_12"/>
    <property type="match status" value="1"/>
</dbReference>
<dbReference type="OrthoDB" id="626167at2759"/>
<evidence type="ECO:0000313" key="6">
    <source>
        <dbReference type="Proteomes" id="UP000708148"/>
    </source>
</evidence>
<accession>A0A8S1ILK8</accession>
<dbReference type="PROSITE" id="PS50005">
    <property type="entry name" value="TPR"/>
    <property type="match status" value="1"/>
</dbReference>
<dbReference type="SUPFAM" id="SSF48452">
    <property type="entry name" value="TPR-like"/>
    <property type="match status" value="1"/>
</dbReference>
<gene>
    <name evidence="5" type="ORF">OSTQU699_LOCUS1228</name>
</gene>
<protein>
    <recommendedName>
        <fullName evidence="7">Kinesin light chain</fullName>
    </recommendedName>
</protein>
<dbReference type="InterPro" id="IPR011990">
    <property type="entry name" value="TPR-like_helical_dom_sf"/>
</dbReference>